<dbReference type="EMBL" id="JXTC01000349">
    <property type="protein sequence ID" value="PON62227.1"/>
    <property type="molecule type" value="Genomic_DNA"/>
</dbReference>
<organism evidence="1 2">
    <name type="scientific">Trema orientale</name>
    <name type="common">Charcoal tree</name>
    <name type="synonym">Celtis orientalis</name>
    <dbReference type="NCBI Taxonomy" id="63057"/>
    <lineage>
        <taxon>Eukaryota</taxon>
        <taxon>Viridiplantae</taxon>
        <taxon>Streptophyta</taxon>
        <taxon>Embryophyta</taxon>
        <taxon>Tracheophyta</taxon>
        <taxon>Spermatophyta</taxon>
        <taxon>Magnoliopsida</taxon>
        <taxon>eudicotyledons</taxon>
        <taxon>Gunneridae</taxon>
        <taxon>Pentapetalae</taxon>
        <taxon>rosids</taxon>
        <taxon>fabids</taxon>
        <taxon>Rosales</taxon>
        <taxon>Cannabaceae</taxon>
        <taxon>Trema</taxon>
    </lineage>
</organism>
<proteinExistence type="predicted"/>
<comment type="caution">
    <text evidence="1">The sequence shown here is derived from an EMBL/GenBank/DDBJ whole genome shotgun (WGS) entry which is preliminary data.</text>
</comment>
<keyword evidence="2" id="KW-1185">Reference proteome</keyword>
<reference evidence="2" key="1">
    <citation type="submission" date="2016-06" db="EMBL/GenBank/DDBJ databases">
        <title>Parallel loss of symbiosis genes in relatives of nitrogen-fixing non-legume Parasponia.</title>
        <authorList>
            <person name="Van Velzen R."/>
            <person name="Holmer R."/>
            <person name="Bu F."/>
            <person name="Rutten L."/>
            <person name="Van Zeijl A."/>
            <person name="Liu W."/>
            <person name="Santuari L."/>
            <person name="Cao Q."/>
            <person name="Sharma T."/>
            <person name="Shen D."/>
            <person name="Roswanjaya Y."/>
            <person name="Wardhani T."/>
            <person name="Kalhor M.S."/>
            <person name="Jansen J."/>
            <person name="Van den Hoogen J."/>
            <person name="Gungor B."/>
            <person name="Hartog M."/>
            <person name="Hontelez J."/>
            <person name="Verver J."/>
            <person name="Yang W.-C."/>
            <person name="Schijlen E."/>
            <person name="Repin R."/>
            <person name="Schilthuizen M."/>
            <person name="Schranz E."/>
            <person name="Heidstra R."/>
            <person name="Miyata K."/>
            <person name="Fedorova E."/>
            <person name="Kohlen W."/>
            <person name="Bisseling T."/>
            <person name="Smit S."/>
            <person name="Geurts R."/>
        </authorList>
    </citation>
    <scope>NUCLEOTIDE SEQUENCE [LARGE SCALE GENOMIC DNA]</scope>
    <source>
        <strain evidence="2">cv. RG33-2</strain>
    </source>
</reference>
<evidence type="ECO:0000313" key="1">
    <source>
        <dbReference type="EMBL" id="PON62227.1"/>
    </source>
</evidence>
<protein>
    <submittedName>
        <fullName evidence="1">Uncharacterized protein</fullName>
    </submittedName>
</protein>
<evidence type="ECO:0000313" key="2">
    <source>
        <dbReference type="Proteomes" id="UP000237000"/>
    </source>
</evidence>
<dbReference type="InParanoid" id="A0A2P5CMF0"/>
<name>A0A2P5CMF0_TREOI</name>
<dbReference type="AlphaFoldDB" id="A0A2P5CMF0"/>
<dbReference type="Proteomes" id="UP000237000">
    <property type="component" value="Unassembled WGS sequence"/>
</dbReference>
<accession>A0A2P5CMF0</accession>
<sequence length="86" mass="9509">MSSWSLVEPSSQDGLFTDDTWSNQILEHIMDIIDEGLDNFQGFFLEPQLRANSGCSATTPVAEPPCKWVDRSLVRSAYGLEVISSA</sequence>
<gene>
    <name evidence="1" type="ORF">TorRG33x02_280010</name>
</gene>